<dbReference type="InterPro" id="IPR043137">
    <property type="entry name" value="GGT_ssub_C"/>
</dbReference>
<evidence type="ECO:0000313" key="6">
    <source>
        <dbReference type="Proteomes" id="UP000828390"/>
    </source>
</evidence>
<evidence type="ECO:0000256" key="4">
    <source>
        <dbReference type="SAM" id="Phobius"/>
    </source>
</evidence>
<dbReference type="GO" id="GO:0005886">
    <property type="term" value="C:plasma membrane"/>
    <property type="evidence" value="ECO:0007669"/>
    <property type="project" value="TreeGrafter"/>
</dbReference>
<organism evidence="5 6">
    <name type="scientific">Dreissena polymorpha</name>
    <name type="common">Zebra mussel</name>
    <name type="synonym">Mytilus polymorpha</name>
    <dbReference type="NCBI Taxonomy" id="45954"/>
    <lineage>
        <taxon>Eukaryota</taxon>
        <taxon>Metazoa</taxon>
        <taxon>Spiralia</taxon>
        <taxon>Lophotrochozoa</taxon>
        <taxon>Mollusca</taxon>
        <taxon>Bivalvia</taxon>
        <taxon>Autobranchia</taxon>
        <taxon>Heteroconchia</taxon>
        <taxon>Euheterodonta</taxon>
        <taxon>Imparidentia</taxon>
        <taxon>Neoheterodontei</taxon>
        <taxon>Myida</taxon>
        <taxon>Dreissenoidea</taxon>
        <taxon>Dreissenidae</taxon>
        <taxon>Dreissena</taxon>
    </lineage>
</organism>
<evidence type="ECO:0000256" key="1">
    <source>
        <dbReference type="PIRSR" id="PIRSR600101-1"/>
    </source>
</evidence>
<feature type="binding site" evidence="2">
    <location>
        <position position="483"/>
    </location>
    <ligand>
        <name>L-glutamate</name>
        <dbReference type="ChEBI" id="CHEBI:29985"/>
    </ligand>
</feature>
<dbReference type="InterPro" id="IPR029055">
    <property type="entry name" value="Ntn_hydrolases_N"/>
</dbReference>
<keyword evidence="4" id="KW-0812">Transmembrane</keyword>
<feature type="transmembrane region" description="Helical" evidence="4">
    <location>
        <begin position="73"/>
        <end position="95"/>
    </location>
</feature>
<feature type="active site" description="Nucleophile" evidence="1">
    <location>
        <position position="442"/>
    </location>
</feature>
<accession>A0A9D4N3P1</accession>
<reference evidence="5" key="2">
    <citation type="submission" date="2020-11" db="EMBL/GenBank/DDBJ databases">
        <authorList>
            <person name="McCartney M.A."/>
            <person name="Auch B."/>
            <person name="Kono T."/>
            <person name="Mallez S."/>
            <person name="Becker A."/>
            <person name="Gohl D.M."/>
            <person name="Silverstein K.A.T."/>
            <person name="Koren S."/>
            <person name="Bechman K.B."/>
            <person name="Herman A."/>
            <person name="Abrahante J.E."/>
            <person name="Garbe J."/>
        </authorList>
    </citation>
    <scope>NUCLEOTIDE SEQUENCE</scope>
    <source>
        <strain evidence="5">Duluth1</strain>
        <tissue evidence="5">Whole animal</tissue>
    </source>
</reference>
<dbReference type="EMBL" id="JAIWYP010000001">
    <property type="protein sequence ID" value="KAH3886704.1"/>
    <property type="molecule type" value="Genomic_DNA"/>
</dbReference>
<feature type="region of interest" description="Disordered" evidence="3">
    <location>
        <begin position="1"/>
        <end position="50"/>
    </location>
</feature>
<dbReference type="Gene3D" id="3.60.20.40">
    <property type="match status" value="1"/>
</dbReference>
<dbReference type="OrthoDB" id="1081007at2759"/>
<feature type="binding site" evidence="2">
    <location>
        <begin position="460"/>
        <end position="462"/>
    </location>
    <ligand>
        <name>L-glutamate</name>
        <dbReference type="ChEBI" id="CHEBI:29985"/>
    </ligand>
</feature>
<feature type="binding site" evidence="2">
    <location>
        <begin position="501"/>
        <end position="502"/>
    </location>
    <ligand>
        <name>L-glutamate</name>
        <dbReference type="ChEBI" id="CHEBI:29985"/>
    </ligand>
</feature>
<dbReference type="GO" id="GO:0036374">
    <property type="term" value="F:glutathione hydrolase activity"/>
    <property type="evidence" value="ECO:0007669"/>
    <property type="project" value="InterPro"/>
</dbReference>
<dbReference type="Pfam" id="PF01019">
    <property type="entry name" value="G_glu_transpept"/>
    <property type="match status" value="1"/>
</dbReference>
<feature type="binding site" evidence="2">
    <location>
        <position position="170"/>
    </location>
    <ligand>
        <name>L-glutamate</name>
        <dbReference type="ChEBI" id="CHEBI:29985"/>
    </ligand>
</feature>
<dbReference type="InterPro" id="IPR000101">
    <property type="entry name" value="GGT_peptidase"/>
</dbReference>
<dbReference type="PRINTS" id="PR01210">
    <property type="entry name" value="GGTRANSPTASE"/>
</dbReference>
<dbReference type="PANTHER" id="PTHR11686:SF54">
    <property type="entry name" value="GLUTATHIONE HYDROLASE 7"/>
    <property type="match status" value="1"/>
</dbReference>
<keyword evidence="4" id="KW-1133">Transmembrane helix</keyword>
<dbReference type="SUPFAM" id="SSF56235">
    <property type="entry name" value="N-terminal nucleophile aminohydrolases (Ntn hydrolases)"/>
    <property type="match status" value="1"/>
</dbReference>
<feature type="compositionally biased region" description="Low complexity" evidence="3">
    <location>
        <begin position="31"/>
        <end position="43"/>
    </location>
</feature>
<evidence type="ECO:0000256" key="3">
    <source>
        <dbReference type="SAM" id="MobiDB-lite"/>
    </source>
</evidence>
<dbReference type="AlphaFoldDB" id="A0A9D4N3P1"/>
<keyword evidence="4" id="KW-0472">Membrane</keyword>
<dbReference type="GO" id="GO:0006751">
    <property type="term" value="P:glutathione catabolic process"/>
    <property type="evidence" value="ECO:0007669"/>
    <property type="project" value="InterPro"/>
</dbReference>
<feature type="compositionally biased region" description="Basic and acidic residues" evidence="3">
    <location>
        <begin position="1"/>
        <end position="22"/>
    </location>
</feature>
<evidence type="ECO:0000256" key="2">
    <source>
        <dbReference type="PIRSR" id="PIRSR600101-2"/>
    </source>
</evidence>
<dbReference type="Proteomes" id="UP000828390">
    <property type="component" value="Unassembled WGS sequence"/>
</dbReference>
<keyword evidence="6" id="KW-1185">Reference proteome</keyword>
<reference evidence="5" key="1">
    <citation type="journal article" date="2019" name="bioRxiv">
        <title>The Genome of the Zebra Mussel, Dreissena polymorpha: A Resource for Invasive Species Research.</title>
        <authorList>
            <person name="McCartney M.A."/>
            <person name="Auch B."/>
            <person name="Kono T."/>
            <person name="Mallez S."/>
            <person name="Zhang Y."/>
            <person name="Obille A."/>
            <person name="Becker A."/>
            <person name="Abrahante J.E."/>
            <person name="Garbe J."/>
            <person name="Badalamenti J.P."/>
            <person name="Herman A."/>
            <person name="Mangelson H."/>
            <person name="Liachko I."/>
            <person name="Sullivan S."/>
            <person name="Sone E.D."/>
            <person name="Koren S."/>
            <person name="Silverstein K.A.T."/>
            <person name="Beckman K.B."/>
            <person name="Gohl D.M."/>
        </authorList>
    </citation>
    <scope>NUCLEOTIDE SEQUENCE</scope>
    <source>
        <strain evidence="5">Duluth1</strain>
        <tissue evidence="5">Whole animal</tissue>
    </source>
</reference>
<evidence type="ECO:0000313" key="5">
    <source>
        <dbReference type="EMBL" id="KAH3886704.1"/>
    </source>
</evidence>
<name>A0A9D4N3P1_DREPO</name>
<protein>
    <submittedName>
        <fullName evidence="5">Uncharacterized protein</fullName>
    </submittedName>
</protein>
<sequence>MASEGKYDELREPQYSGDKSELLDDSTTNKSNIPHSESNSSSDHSAHKPLTSPNKILEAEKAVLQDQSRGLRIIIICAFVFSLVITVALILSIYLGPPQIGANAAISSDVRECSDIGLQMLNKGGNAVDAAVAAMFCLGVVNAESSGLGGGGFMLVHDHKVEKSEVFDFRETAPSQARPEMYKGSPLKQKLGALAVAVPGELKGMEAAHQKYGKLPWKTVVSPAANLARNGFHMTGHTEFVLNSPKLNLEAFMQSKIAPFYIIDGKPKKTGDLIVRKELAETLDKIATEGSAVFYSGGIADSIVKELVNAGSPGIVTKDDLANYEVQMRSVVKTTYKDYTVESVPAPGSGPVVLSIMNFMEGYLDLMSDAQSYHLLLEAFKFGYAQRGLLGDPKFNTQAIENATTVMISKEEAARLRNITTNQTRDASFYSSSVHQTPDAGTSHLSVIDTAELMVSVTSTINDWFGSMVLTDTGILLNNQMADFGLPGTVNEIRGGKRPQSSMSPTVVYETGHLCGLRMACGAANGTRIITGIAEVLFNNLTLNYYLEKSVSSPRMHSDLYPNASLVEVEDGFPGEVLTGLKAMGHAVQGVPRELSAVNVVLKIKDNIEAVADQRKAGSGTAWFK</sequence>
<dbReference type="InterPro" id="IPR043138">
    <property type="entry name" value="GGT_lsub"/>
</dbReference>
<dbReference type="PANTHER" id="PTHR11686">
    <property type="entry name" value="GAMMA GLUTAMYL TRANSPEPTIDASE"/>
    <property type="match status" value="1"/>
</dbReference>
<dbReference type="NCBIfam" id="TIGR00066">
    <property type="entry name" value="g_glut_trans"/>
    <property type="match status" value="1"/>
</dbReference>
<gene>
    <name evidence="5" type="ORF">DPMN_010717</name>
</gene>
<dbReference type="Gene3D" id="1.10.246.130">
    <property type="match status" value="1"/>
</dbReference>
<proteinExistence type="predicted"/>
<feature type="binding site" evidence="2">
    <location>
        <position position="526"/>
    </location>
    <ligand>
        <name>L-glutamate</name>
        <dbReference type="ChEBI" id="CHEBI:29985"/>
    </ligand>
</feature>
<comment type="caution">
    <text evidence="5">The sequence shown here is derived from an EMBL/GenBank/DDBJ whole genome shotgun (WGS) entry which is preliminary data.</text>
</comment>
<dbReference type="FunFam" id="1.10.246.130:FF:000001">
    <property type="entry name" value="Gamma-glutamyltransferase 5 isoform 1"/>
    <property type="match status" value="1"/>
</dbReference>